<dbReference type="GO" id="GO:0005524">
    <property type="term" value="F:ATP binding"/>
    <property type="evidence" value="ECO:0007669"/>
    <property type="project" value="UniProtKB-KW"/>
</dbReference>
<dbReference type="GO" id="GO:0016887">
    <property type="term" value="F:ATP hydrolysis activity"/>
    <property type="evidence" value="ECO:0007669"/>
    <property type="project" value="InterPro"/>
</dbReference>
<dbReference type="SUPFAM" id="SSF52540">
    <property type="entry name" value="P-loop containing nucleoside triphosphate hydrolases"/>
    <property type="match status" value="1"/>
</dbReference>
<dbReference type="InterPro" id="IPR003593">
    <property type="entry name" value="AAA+_ATPase"/>
</dbReference>
<dbReference type="Pfam" id="PF13732">
    <property type="entry name" value="DrrA1-3_C"/>
    <property type="match status" value="1"/>
</dbReference>
<keyword evidence="1" id="KW-0813">Transport</keyword>
<dbReference type="Gene3D" id="3.40.50.300">
    <property type="entry name" value="P-loop containing nucleotide triphosphate hydrolases"/>
    <property type="match status" value="1"/>
</dbReference>
<keyword evidence="3 5" id="KW-0067">ATP-binding</keyword>
<evidence type="ECO:0000256" key="2">
    <source>
        <dbReference type="ARBA" id="ARBA00022741"/>
    </source>
</evidence>
<dbReference type="PANTHER" id="PTHR42939:SF1">
    <property type="entry name" value="ABC TRANSPORTER ATP-BINDING PROTEIN ALBC-RELATED"/>
    <property type="match status" value="1"/>
</dbReference>
<keyword evidence="6" id="KW-1185">Reference proteome</keyword>
<dbReference type="AlphaFoldDB" id="A0A4Q0VN01"/>
<accession>A0A4Q0VN01</accession>
<dbReference type="RefSeq" id="WP_129080322.1">
    <property type="nucleotide sequence ID" value="NZ_QOUX01000047.1"/>
</dbReference>
<gene>
    <name evidence="5" type="ORF">DS745_21745</name>
</gene>
<dbReference type="EMBL" id="QOUX01000047">
    <property type="protein sequence ID" value="RXI96346.1"/>
    <property type="molecule type" value="Genomic_DNA"/>
</dbReference>
<dbReference type="Proteomes" id="UP000290649">
    <property type="component" value="Unassembled WGS sequence"/>
</dbReference>
<evidence type="ECO:0000256" key="1">
    <source>
        <dbReference type="ARBA" id="ARBA00022448"/>
    </source>
</evidence>
<dbReference type="CDD" id="cd03230">
    <property type="entry name" value="ABC_DR_subfamily_A"/>
    <property type="match status" value="1"/>
</dbReference>
<dbReference type="InterPro" id="IPR017871">
    <property type="entry name" value="ABC_transporter-like_CS"/>
</dbReference>
<comment type="caution">
    <text evidence="5">The sequence shown here is derived from an EMBL/GenBank/DDBJ whole genome shotgun (WGS) entry which is preliminary data.</text>
</comment>
<evidence type="ECO:0000256" key="3">
    <source>
        <dbReference type="ARBA" id="ARBA00022840"/>
    </source>
</evidence>
<dbReference type="InterPro" id="IPR027417">
    <property type="entry name" value="P-loop_NTPase"/>
</dbReference>
<dbReference type="InterPro" id="IPR051782">
    <property type="entry name" value="ABC_Transporter_VariousFunc"/>
</dbReference>
<dbReference type="PROSITE" id="PS00211">
    <property type="entry name" value="ABC_TRANSPORTER_1"/>
    <property type="match status" value="1"/>
</dbReference>
<evidence type="ECO:0000259" key="4">
    <source>
        <dbReference type="PROSITE" id="PS50893"/>
    </source>
</evidence>
<keyword evidence="2" id="KW-0547">Nucleotide-binding</keyword>
<dbReference type="OrthoDB" id="9804819at2"/>
<evidence type="ECO:0000313" key="6">
    <source>
        <dbReference type="Proteomes" id="UP000290649"/>
    </source>
</evidence>
<dbReference type="Pfam" id="PF00005">
    <property type="entry name" value="ABC_tran"/>
    <property type="match status" value="1"/>
</dbReference>
<reference evidence="5 6" key="1">
    <citation type="journal article" date="2019" name="Int. J. Syst. Evol. Microbiol.">
        <title>Anaerobacillus alkaliphilus sp. nov., a novel alkaliphilic and moderately halophilic bacterium.</title>
        <authorList>
            <person name="Borsodi A.K."/>
            <person name="Aszalos J.M."/>
            <person name="Bihari P."/>
            <person name="Nagy I."/>
            <person name="Schumann P."/>
            <person name="Sproer C."/>
            <person name="Kovacs A.L."/>
            <person name="Boka K."/>
            <person name="Dobosy P."/>
            <person name="Ovari M."/>
            <person name="Szili-Kovacs T."/>
            <person name="Toth E."/>
        </authorList>
    </citation>
    <scope>NUCLEOTIDE SEQUENCE [LARGE SCALE GENOMIC DNA]</scope>
    <source>
        <strain evidence="5 6">B16-10</strain>
    </source>
</reference>
<dbReference type="InterPro" id="IPR003439">
    <property type="entry name" value="ABC_transporter-like_ATP-bd"/>
</dbReference>
<protein>
    <submittedName>
        <fullName evidence="5">ABC transporter ATP-binding protein</fullName>
    </submittedName>
</protein>
<feature type="domain" description="ABC transporter" evidence="4">
    <location>
        <begin position="4"/>
        <end position="229"/>
    </location>
</feature>
<proteinExistence type="predicted"/>
<organism evidence="5 6">
    <name type="scientific">Anaerobacillus alkaliphilus</name>
    <dbReference type="NCBI Taxonomy" id="1548597"/>
    <lineage>
        <taxon>Bacteria</taxon>
        <taxon>Bacillati</taxon>
        <taxon>Bacillota</taxon>
        <taxon>Bacilli</taxon>
        <taxon>Bacillales</taxon>
        <taxon>Bacillaceae</taxon>
        <taxon>Anaerobacillus</taxon>
    </lineage>
</organism>
<dbReference type="PROSITE" id="PS50893">
    <property type="entry name" value="ABC_TRANSPORTER_2"/>
    <property type="match status" value="1"/>
</dbReference>
<dbReference type="SMART" id="SM00382">
    <property type="entry name" value="AAA"/>
    <property type="match status" value="1"/>
</dbReference>
<dbReference type="PANTHER" id="PTHR42939">
    <property type="entry name" value="ABC TRANSPORTER ATP-BINDING PROTEIN ALBC-RELATED"/>
    <property type="match status" value="1"/>
</dbReference>
<dbReference type="InterPro" id="IPR025302">
    <property type="entry name" value="DrrA1/2-like_C"/>
</dbReference>
<sequence length="303" mass="33528">MSVLELKNVSKKFGNFVALDGVNLELNQGEVLGFIGPNGAGKSTTIRVILGLLRKTGGEAKLFGKDPWVDAVDLHKRLAYVPGDVHLWPNLTGGEVIDLFGKLRGSMNTKRRSELLERFDLDPRKKCRTYSKGNRQKVALISAFASDVDLFILDEPTSGLDPLMEMVFQDCVAEAKANGKTVLLSSHILAEVERLCDRVSIIKKGKVVETGTLGELRHLTRTAVTVETEREITGLHDLQGVFDVSVKGNKAQFQVDNQKLDSVLRHLLPFEIKTITSTPPSLEDLFMRHYDNEISSTQQSGRG</sequence>
<evidence type="ECO:0000313" key="5">
    <source>
        <dbReference type="EMBL" id="RXI96346.1"/>
    </source>
</evidence>
<name>A0A4Q0VN01_9BACI</name>